<keyword evidence="3 6" id="KW-1133">Transmembrane helix</keyword>
<dbReference type="InterPro" id="IPR036259">
    <property type="entry name" value="MFS_trans_sf"/>
</dbReference>
<dbReference type="PANTHER" id="PTHR23502:SF47">
    <property type="entry name" value="MAJOR FACILITATOR SUPERFAMILY (MFS) PROFILE DOMAIN-CONTAINING PROTEIN-RELATED"/>
    <property type="match status" value="1"/>
</dbReference>
<dbReference type="OrthoDB" id="446368at2759"/>
<reference evidence="8 9" key="1">
    <citation type="submission" date="2015-06" db="EMBL/GenBank/DDBJ databases">
        <title>Draft genome of the ant-associated black yeast Phialophora attae CBS 131958.</title>
        <authorList>
            <person name="Moreno L.F."/>
            <person name="Stielow B.J."/>
            <person name="de Hoog S."/>
            <person name="Vicente V.A."/>
            <person name="Weiss V.A."/>
            <person name="de Vries M."/>
            <person name="Cruz L.M."/>
            <person name="Souza E.M."/>
        </authorList>
    </citation>
    <scope>NUCLEOTIDE SEQUENCE [LARGE SCALE GENOMIC DNA]</scope>
    <source>
        <strain evidence="8 9">CBS 131958</strain>
    </source>
</reference>
<dbReference type="GeneID" id="28741410"/>
<dbReference type="SUPFAM" id="SSF103473">
    <property type="entry name" value="MFS general substrate transporter"/>
    <property type="match status" value="1"/>
</dbReference>
<evidence type="ECO:0000313" key="8">
    <source>
        <dbReference type="EMBL" id="KPI45916.1"/>
    </source>
</evidence>
<dbReference type="InterPro" id="IPR020846">
    <property type="entry name" value="MFS_dom"/>
</dbReference>
<dbReference type="VEuPathDB" id="FungiDB:AB675_903"/>
<dbReference type="Proteomes" id="UP000038010">
    <property type="component" value="Unassembled WGS sequence"/>
</dbReference>
<dbReference type="Gene3D" id="1.20.1720.10">
    <property type="entry name" value="Multidrug resistance protein D"/>
    <property type="match status" value="2"/>
</dbReference>
<dbReference type="GO" id="GO:0022857">
    <property type="term" value="F:transmembrane transporter activity"/>
    <property type="evidence" value="ECO:0007669"/>
    <property type="project" value="InterPro"/>
</dbReference>
<accession>A0A0N1I1S6</accession>
<evidence type="ECO:0000256" key="4">
    <source>
        <dbReference type="ARBA" id="ARBA00023136"/>
    </source>
</evidence>
<keyword evidence="2 6" id="KW-0812">Transmembrane</keyword>
<feature type="transmembrane region" description="Helical" evidence="6">
    <location>
        <begin position="149"/>
        <end position="169"/>
    </location>
</feature>
<evidence type="ECO:0000256" key="6">
    <source>
        <dbReference type="SAM" id="Phobius"/>
    </source>
</evidence>
<gene>
    <name evidence="8" type="ORF">AB675_903</name>
</gene>
<sequence length="204" mass="21761">MAGREDEEKQNREPASQAPPQPPTIAFNNPYDLPLWRKLVITACLAGITFTVTFASSVFSSTIAATAHQFHTTTTVMILGVSLYVLGFALGPLCWGPLSEAIPTALVSNLGGLLVCRFLAGAFGSAPLVLVTACFADFWGVAARGTASAVYATTTFMGPTFGPIIGVYITEGLGWRWTAWITGIMALFFGIPASSSYQRLTHLY</sequence>
<evidence type="ECO:0000259" key="7">
    <source>
        <dbReference type="PROSITE" id="PS50850"/>
    </source>
</evidence>
<dbReference type="InterPro" id="IPR011701">
    <property type="entry name" value="MFS"/>
</dbReference>
<feature type="region of interest" description="Disordered" evidence="5">
    <location>
        <begin position="1"/>
        <end position="25"/>
    </location>
</feature>
<comment type="subcellular location">
    <subcellularLocation>
        <location evidence="1">Membrane</location>
        <topology evidence="1">Multi-pass membrane protein</topology>
    </subcellularLocation>
</comment>
<dbReference type="RefSeq" id="XP_018005879.1">
    <property type="nucleotide sequence ID" value="XM_018149541.1"/>
</dbReference>
<keyword evidence="4 6" id="KW-0472">Membrane</keyword>
<feature type="domain" description="Major facilitator superfamily (MFS) profile" evidence="7">
    <location>
        <begin position="1"/>
        <end position="204"/>
    </location>
</feature>
<dbReference type="Pfam" id="PF07690">
    <property type="entry name" value="MFS_1"/>
    <property type="match status" value="1"/>
</dbReference>
<feature type="compositionally biased region" description="Basic and acidic residues" evidence="5">
    <location>
        <begin position="1"/>
        <end position="12"/>
    </location>
</feature>
<evidence type="ECO:0000313" key="9">
    <source>
        <dbReference type="Proteomes" id="UP000038010"/>
    </source>
</evidence>
<dbReference type="AlphaFoldDB" id="A0A0N1I1S6"/>
<evidence type="ECO:0000256" key="5">
    <source>
        <dbReference type="SAM" id="MobiDB-lite"/>
    </source>
</evidence>
<organism evidence="8 9">
    <name type="scientific">Cyphellophora attinorum</name>
    <dbReference type="NCBI Taxonomy" id="1664694"/>
    <lineage>
        <taxon>Eukaryota</taxon>
        <taxon>Fungi</taxon>
        <taxon>Dikarya</taxon>
        <taxon>Ascomycota</taxon>
        <taxon>Pezizomycotina</taxon>
        <taxon>Eurotiomycetes</taxon>
        <taxon>Chaetothyriomycetidae</taxon>
        <taxon>Chaetothyriales</taxon>
        <taxon>Cyphellophoraceae</taxon>
        <taxon>Cyphellophora</taxon>
    </lineage>
</organism>
<feature type="transmembrane region" description="Helical" evidence="6">
    <location>
        <begin position="76"/>
        <end position="98"/>
    </location>
</feature>
<comment type="caution">
    <text evidence="8">The sequence shown here is derived from an EMBL/GenBank/DDBJ whole genome shotgun (WGS) entry which is preliminary data.</text>
</comment>
<feature type="transmembrane region" description="Helical" evidence="6">
    <location>
        <begin position="118"/>
        <end position="142"/>
    </location>
</feature>
<dbReference type="STRING" id="1664694.A0A0N1I1S6"/>
<dbReference type="GO" id="GO:0005886">
    <property type="term" value="C:plasma membrane"/>
    <property type="evidence" value="ECO:0007669"/>
    <property type="project" value="TreeGrafter"/>
</dbReference>
<protein>
    <submittedName>
        <fullName evidence="8">Putative transporter</fullName>
    </submittedName>
</protein>
<name>A0A0N1I1S6_9EURO</name>
<evidence type="ECO:0000256" key="2">
    <source>
        <dbReference type="ARBA" id="ARBA00022692"/>
    </source>
</evidence>
<proteinExistence type="predicted"/>
<evidence type="ECO:0000256" key="3">
    <source>
        <dbReference type="ARBA" id="ARBA00022989"/>
    </source>
</evidence>
<dbReference type="EMBL" id="LFJN01000001">
    <property type="protein sequence ID" value="KPI45916.1"/>
    <property type="molecule type" value="Genomic_DNA"/>
</dbReference>
<dbReference type="PROSITE" id="PS50850">
    <property type="entry name" value="MFS"/>
    <property type="match status" value="1"/>
</dbReference>
<dbReference type="PANTHER" id="PTHR23502">
    <property type="entry name" value="MAJOR FACILITATOR SUPERFAMILY"/>
    <property type="match status" value="1"/>
</dbReference>
<feature type="transmembrane region" description="Helical" evidence="6">
    <location>
        <begin position="175"/>
        <end position="194"/>
    </location>
</feature>
<keyword evidence="9" id="KW-1185">Reference proteome</keyword>
<evidence type="ECO:0000256" key="1">
    <source>
        <dbReference type="ARBA" id="ARBA00004141"/>
    </source>
</evidence>
<feature type="transmembrane region" description="Helical" evidence="6">
    <location>
        <begin position="39"/>
        <end position="64"/>
    </location>
</feature>